<reference evidence="2" key="1">
    <citation type="submission" date="2021-02" db="EMBL/GenBank/DDBJ databases">
        <authorList>
            <person name="Nowell W R."/>
        </authorList>
    </citation>
    <scope>NUCLEOTIDE SEQUENCE</scope>
</reference>
<feature type="non-terminal residue" evidence="2">
    <location>
        <position position="1"/>
    </location>
</feature>
<keyword evidence="3" id="KW-1185">Reference proteome</keyword>
<dbReference type="EMBL" id="CAJNOR010021853">
    <property type="protein sequence ID" value="CAF1691610.1"/>
    <property type="molecule type" value="Genomic_DNA"/>
</dbReference>
<dbReference type="InterPro" id="IPR058912">
    <property type="entry name" value="HTH_animal"/>
</dbReference>
<evidence type="ECO:0000313" key="2">
    <source>
        <dbReference type="EMBL" id="CAF1691610.1"/>
    </source>
</evidence>
<dbReference type="Proteomes" id="UP000663828">
    <property type="component" value="Unassembled WGS sequence"/>
</dbReference>
<evidence type="ECO:0000313" key="3">
    <source>
        <dbReference type="Proteomes" id="UP000663828"/>
    </source>
</evidence>
<gene>
    <name evidence="2" type="ORF">XAT740_LOCUS64273</name>
</gene>
<evidence type="ECO:0000259" key="1">
    <source>
        <dbReference type="Pfam" id="PF26215"/>
    </source>
</evidence>
<organism evidence="2 3">
    <name type="scientific">Adineta ricciae</name>
    <name type="common">Rotifer</name>
    <dbReference type="NCBI Taxonomy" id="249248"/>
    <lineage>
        <taxon>Eukaryota</taxon>
        <taxon>Metazoa</taxon>
        <taxon>Spiralia</taxon>
        <taxon>Gnathifera</taxon>
        <taxon>Rotifera</taxon>
        <taxon>Eurotatoria</taxon>
        <taxon>Bdelloidea</taxon>
        <taxon>Adinetida</taxon>
        <taxon>Adinetidae</taxon>
        <taxon>Adineta</taxon>
    </lineage>
</organism>
<feature type="non-terminal residue" evidence="2">
    <location>
        <position position="147"/>
    </location>
</feature>
<comment type="caution">
    <text evidence="2">The sequence shown here is derived from an EMBL/GenBank/DDBJ whole genome shotgun (WGS) entry which is preliminary data.</text>
</comment>
<name>A0A816HUC6_ADIRI</name>
<sequence length="147" mass="18272">TAISKYTRLPYVIDHAQLSHRQWLLSALLRAVHFCTNVHDFIQERLYLEMTCLLYGYSVEFIETQLKRFYRLFHLEHHRFNMNQNVYHQFRRQTFDFARKQLDNLKIHQQSCDTRDCTIYIHYLYGYGYSSEVDFQRQFYRLWSLYF</sequence>
<dbReference type="AlphaFoldDB" id="A0A816HUC6"/>
<proteinExistence type="predicted"/>
<dbReference type="Pfam" id="PF26215">
    <property type="entry name" value="HTH_animal"/>
    <property type="match status" value="1"/>
</dbReference>
<feature type="domain" description="Helix-turn-helix" evidence="1">
    <location>
        <begin position="9"/>
        <end position="66"/>
    </location>
</feature>
<protein>
    <recommendedName>
        <fullName evidence="1">Helix-turn-helix domain-containing protein</fullName>
    </recommendedName>
</protein>
<accession>A0A816HUC6</accession>